<organism evidence="12 13">
    <name type="scientific">Nostoc spongiaeforme FACHB-130</name>
    <dbReference type="NCBI Taxonomy" id="1357510"/>
    <lineage>
        <taxon>Bacteria</taxon>
        <taxon>Bacillati</taxon>
        <taxon>Cyanobacteriota</taxon>
        <taxon>Cyanophyceae</taxon>
        <taxon>Nostocales</taxon>
        <taxon>Nostocaceae</taxon>
        <taxon>Nostoc</taxon>
    </lineage>
</organism>
<dbReference type="Pfam" id="PF25917">
    <property type="entry name" value="BSH_RND"/>
    <property type="match status" value="1"/>
</dbReference>
<dbReference type="Pfam" id="PF25876">
    <property type="entry name" value="HH_MFP_RND"/>
    <property type="match status" value="1"/>
</dbReference>
<dbReference type="Gene3D" id="2.40.50.100">
    <property type="match status" value="2"/>
</dbReference>
<keyword evidence="3" id="KW-0813">Transport</keyword>
<comment type="subcellular location">
    <subcellularLocation>
        <location evidence="1">Cell membrane</location>
    </subcellularLocation>
</comment>
<dbReference type="InterPro" id="IPR006143">
    <property type="entry name" value="RND_pump_MFP"/>
</dbReference>
<evidence type="ECO:0000259" key="9">
    <source>
        <dbReference type="Pfam" id="PF25917"/>
    </source>
</evidence>
<evidence type="ECO:0000256" key="3">
    <source>
        <dbReference type="ARBA" id="ARBA00022448"/>
    </source>
</evidence>
<evidence type="ECO:0000256" key="7">
    <source>
        <dbReference type="SAM" id="MobiDB-lite"/>
    </source>
</evidence>
<gene>
    <name evidence="12" type="ORF">H6G74_16240</name>
</gene>
<evidence type="ECO:0000259" key="11">
    <source>
        <dbReference type="Pfam" id="PF25967"/>
    </source>
</evidence>
<evidence type="ECO:0000259" key="10">
    <source>
        <dbReference type="Pfam" id="PF25944"/>
    </source>
</evidence>
<comment type="caution">
    <text evidence="12">The sequence shown here is derived from an EMBL/GenBank/DDBJ whole genome shotgun (WGS) entry which is preliminary data.</text>
</comment>
<dbReference type="PANTHER" id="PTHR30469">
    <property type="entry name" value="MULTIDRUG RESISTANCE PROTEIN MDTA"/>
    <property type="match status" value="1"/>
</dbReference>
<dbReference type="EMBL" id="JACJTB010000020">
    <property type="protein sequence ID" value="MBD2595868.1"/>
    <property type="molecule type" value="Genomic_DNA"/>
</dbReference>
<feature type="domain" description="Multidrug resistance protein MdtA-like C-terminal permuted SH3" evidence="11">
    <location>
        <begin position="380"/>
        <end position="438"/>
    </location>
</feature>
<accession>A0ABR8FWW6</accession>
<dbReference type="Proteomes" id="UP000603457">
    <property type="component" value="Unassembled WGS sequence"/>
</dbReference>
<reference evidence="12 13" key="1">
    <citation type="journal article" date="2020" name="ISME J.">
        <title>Comparative genomics reveals insights into cyanobacterial evolution and habitat adaptation.</title>
        <authorList>
            <person name="Chen M.Y."/>
            <person name="Teng W.K."/>
            <person name="Zhao L."/>
            <person name="Hu C.X."/>
            <person name="Zhou Y.K."/>
            <person name="Han B.P."/>
            <person name="Song L.R."/>
            <person name="Shu W.S."/>
        </authorList>
    </citation>
    <scope>NUCLEOTIDE SEQUENCE [LARGE SCALE GENOMIC DNA]</scope>
    <source>
        <strain evidence="12 13">FACHB-130</strain>
    </source>
</reference>
<evidence type="ECO:0000256" key="1">
    <source>
        <dbReference type="ARBA" id="ARBA00004236"/>
    </source>
</evidence>
<dbReference type="InterPro" id="IPR058626">
    <property type="entry name" value="MdtA-like_b-barrel"/>
</dbReference>
<dbReference type="Gene3D" id="2.40.420.20">
    <property type="match status" value="1"/>
</dbReference>
<dbReference type="Gene3D" id="1.10.287.470">
    <property type="entry name" value="Helix hairpin bin"/>
    <property type="match status" value="3"/>
</dbReference>
<evidence type="ECO:0000313" key="13">
    <source>
        <dbReference type="Proteomes" id="UP000603457"/>
    </source>
</evidence>
<protein>
    <submittedName>
        <fullName evidence="12">Efflux RND transporter periplasmic adaptor subunit</fullName>
    </submittedName>
</protein>
<dbReference type="Pfam" id="PF25967">
    <property type="entry name" value="RND-MFP_C"/>
    <property type="match status" value="1"/>
</dbReference>
<feature type="compositionally biased region" description="Basic and acidic residues" evidence="7">
    <location>
        <begin position="464"/>
        <end position="473"/>
    </location>
</feature>
<feature type="domain" description="Multidrug resistance protein MdtA-like barrel-sandwich hybrid" evidence="9">
    <location>
        <begin position="92"/>
        <end position="289"/>
    </location>
</feature>
<keyword evidence="4" id="KW-1003">Cell membrane</keyword>
<dbReference type="Gene3D" id="2.40.30.170">
    <property type="match status" value="1"/>
</dbReference>
<feature type="domain" description="Multidrug resistance protein MdtA-like alpha-helical hairpin" evidence="8">
    <location>
        <begin position="160"/>
        <end position="223"/>
    </location>
</feature>
<dbReference type="PANTHER" id="PTHR30469:SF36">
    <property type="entry name" value="BLL3903 PROTEIN"/>
    <property type="match status" value="1"/>
</dbReference>
<keyword evidence="13" id="KW-1185">Reference proteome</keyword>
<evidence type="ECO:0000259" key="8">
    <source>
        <dbReference type="Pfam" id="PF25876"/>
    </source>
</evidence>
<feature type="domain" description="Multidrug resistance protein MdtA-like beta-barrel" evidence="10">
    <location>
        <begin position="294"/>
        <end position="375"/>
    </location>
</feature>
<dbReference type="InterPro" id="IPR058625">
    <property type="entry name" value="MdtA-like_BSH"/>
</dbReference>
<keyword evidence="5" id="KW-0997">Cell inner membrane</keyword>
<dbReference type="InterPro" id="IPR058624">
    <property type="entry name" value="MdtA-like_HH"/>
</dbReference>
<dbReference type="Pfam" id="PF25944">
    <property type="entry name" value="Beta-barrel_RND"/>
    <property type="match status" value="1"/>
</dbReference>
<dbReference type="RefSeq" id="WP_190968634.1">
    <property type="nucleotide sequence ID" value="NZ_JACJTB010000020.1"/>
</dbReference>
<dbReference type="InterPro" id="IPR058627">
    <property type="entry name" value="MdtA-like_C"/>
</dbReference>
<dbReference type="SUPFAM" id="SSF111369">
    <property type="entry name" value="HlyD-like secretion proteins"/>
    <property type="match status" value="2"/>
</dbReference>
<evidence type="ECO:0000256" key="4">
    <source>
        <dbReference type="ARBA" id="ARBA00022475"/>
    </source>
</evidence>
<sequence>MSRLASVLITNPVLEILPKSLSDRNWLPTRQLWLLILSLAYLCSACGRASEAQSTGKDSGKKRPVPVMVATATQKTIPIFIKATGTVEAYSTVSVKSQIGGQLTGVYFRQGQNVKKGDLLFQIDSRPQQAALMQAMAAKSKDEALVKQSEANVNKAIAQVNQAKATVLKDLAQANNANVQAKRYTGLLEQGAISKEQSEQYQTSAIAQTATVKADQDAVANAQAAVVAAQADVKNVQAAVVADEAAIDNAKVQLSYSSIYSPITGRTGSLKLNQGNLVTANSTDPLITISQIRPIYVNFSIPQRMLPDLKKYTSNRKLEVDVIPPKDSGNPVHGYLTFVDSGVNTQTGTIQLKGTFSNDDERLLPGQFVNVVLKLSEIPNAVTVPTKAIQAGQQQQFVYVVKPDKTVEMRPVVVGDAVNNETAIAQGIKPGEQVVIDGQFNLVPGAAVQVKQGLGGGKGAGSREQGEREILSK</sequence>
<comment type="similarity">
    <text evidence="2">Belongs to the membrane fusion protein (MFP) (TC 8.A.1) family.</text>
</comment>
<evidence type="ECO:0000256" key="2">
    <source>
        <dbReference type="ARBA" id="ARBA00009477"/>
    </source>
</evidence>
<evidence type="ECO:0000256" key="5">
    <source>
        <dbReference type="ARBA" id="ARBA00022519"/>
    </source>
</evidence>
<dbReference type="NCBIfam" id="TIGR01730">
    <property type="entry name" value="RND_mfp"/>
    <property type="match status" value="1"/>
</dbReference>
<name>A0ABR8FWW6_9NOSO</name>
<keyword evidence="6" id="KW-0472">Membrane</keyword>
<feature type="region of interest" description="Disordered" evidence="7">
    <location>
        <begin position="453"/>
        <end position="473"/>
    </location>
</feature>
<evidence type="ECO:0000313" key="12">
    <source>
        <dbReference type="EMBL" id="MBD2595868.1"/>
    </source>
</evidence>
<proteinExistence type="inferred from homology"/>
<evidence type="ECO:0000256" key="6">
    <source>
        <dbReference type="ARBA" id="ARBA00023136"/>
    </source>
</evidence>